<dbReference type="PANTHER" id="PTHR42981">
    <property type="entry name" value="PYRUVATE DEHYDROGENASE [UBIQUINONE]"/>
    <property type="match status" value="1"/>
</dbReference>
<keyword evidence="9" id="KW-1185">Reference proteome</keyword>
<evidence type="ECO:0000259" key="5">
    <source>
        <dbReference type="Pfam" id="PF00205"/>
    </source>
</evidence>
<dbReference type="Gene3D" id="3.40.50.1220">
    <property type="entry name" value="TPP-binding domain"/>
    <property type="match status" value="1"/>
</dbReference>
<dbReference type="EMBL" id="WBXO01000018">
    <property type="protein sequence ID" value="KAB2950945.1"/>
    <property type="molecule type" value="Genomic_DNA"/>
</dbReference>
<dbReference type="InterPro" id="IPR012000">
    <property type="entry name" value="Thiamin_PyroP_enz_cen_dom"/>
</dbReference>
<dbReference type="PANTHER" id="PTHR42981:SF2">
    <property type="entry name" value="PYRUVATE DEHYDROGENASE [UBIQUINONE]"/>
    <property type="match status" value="1"/>
</dbReference>
<dbReference type="PROSITE" id="PS00187">
    <property type="entry name" value="TPP_ENZYMES"/>
    <property type="match status" value="1"/>
</dbReference>
<evidence type="ECO:0000259" key="7">
    <source>
        <dbReference type="Pfam" id="PF02776"/>
    </source>
</evidence>
<dbReference type="InterPro" id="IPR012001">
    <property type="entry name" value="Thiamin_PyroP_enz_TPP-bd_dom"/>
</dbReference>
<protein>
    <submittedName>
        <fullName evidence="8">Thiamine pyrophosphate-binding protein</fullName>
    </submittedName>
</protein>
<feature type="domain" description="Thiamine pyrophosphate enzyme central" evidence="5">
    <location>
        <begin position="194"/>
        <end position="321"/>
    </location>
</feature>
<dbReference type="GO" id="GO:0003824">
    <property type="term" value="F:catalytic activity"/>
    <property type="evidence" value="ECO:0007669"/>
    <property type="project" value="InterPro"/>
</dbReference>
<dbReference type="Proteomes" id="UP000468766">
    <property type="component" value="Unassembled WGS sequence"/>
</dbReference>
<dbReference type="Pfam" id="PF02775">
    <property type="entry name" value="TPP_enzyme_C"/>
    <property type="match status" value="1"/>
</dbReference>
<dbReference type="InterPro" id="IPR000399">
    <property type="entry name" value="TPP-bd_CS"/>
</dbReference>
<name>A0A6I0F237_9FIRM</name>
<reference evidence="8 9" key="1">
    <citation type="submission" date="2019-10" db="EMBL/GenBank/DDBJ databases">
        <title>Whole-genome sequence of the extremophile Heliorestis acidaminivorans DSM 24790.</title>
        <authorList>
            <person name="Kyndt J.A."/>
            <person name="Meyer T.E."/>
        </authorList>
    </citation>
    <scope>NUCLEOTIDE SEQUENCE [LARGE SCALE GENOMIC DNA]</scope>
    <source>
        <strain evidence="8 9">DSM 24790</strain>
    </source>
</reference>
<dbReference type="InterPro" id="IPR029035">
    <property type="entry name" value="DHS-like_NAD/FAD-binding_dom"/>
</dbReference>
<dbReference type="Gene3D" id="3.40.50.970">
    <property type="match status" value="2"/>
</dbReference>
<accession>A0A6I0F237</accession>
<organism evidence="8 9">
    <name type="scientific">Heliorestis acidaminivorans</name>
    <dbReference type="NCBI Taxonomy" id="553427"/>
    <lineage>
        <taxon>Bacteria</taxon>
        <taxon>Bacillati</taxon>
        <taxon>Bacillota</taxon>
        <taxon>Clostridia</taxon>
        <taxon>Eubacteriales</taxon>
        <taxon>Heliobacteriaceae</taxon>
        <taxon>Heliorestis</taxon>
    </lineage>
</organism>
<gene>
    <name evidence="8" type="ORF">F9B85_13730</name>
</gene>
<dbReference type="InterPro" id="IPR011766">
    <property type="entry name" value="TPP_enzyme_TPP-bd"/>
</dbReference>
<evidence type="ECO:0000313" key="9">
    <source>
        <dbReference type="Proteomes" id="UP000468766"/>
    </source>
</evidence>
<comment type="caution">
    <text evidence="8">The sequence shown here is derived from an EMBL/GenBank/DDBJ whole genome shotgun (WGS) entry which is preliminary data.</text>
</comment>
<dbReference type="InterPro" id="IPR047211">
    <property type="entry name" value="POXB-like"/>
</dbReference>
<dbReference type="RefSeq" id="WP_151621785.1">
    <property type="nucleotide sequence ID" value="NZ_WBXO01000018.1"/>
</dbReference>
<evidence type="ECO:0000256" key="1">
    <source>
        <dbReference type="ARBA" id="ARBA00007812"/>
    </source>
</evidence>
<feature type="domain" description="Thiamine pyrophosphate enzyme TPP-binding" evidence="6">
    <location>
        <begin position="401"/>
        <end position="546"/>
    </location>
</feature>
<feature type="region of interest" description="Disordered" evidence="4">
    <location>
        <begin position="539"/>
        <end position="558"/>
    </location>
</feature>
<sequence>MKKEEKTVARWLLEQLHAYGVRTIYGVPGDGIIYLLDELARFEGISFFPTRHEESAAFMAVAHAKLTGEIGVCTATAGPGAGHLINGLADGAADNVPVLAITGQVESFYIGTWHKQYIDMVGLLNPVAEYSAQLTAPEAILPMTVYGVRTAMARQGVSHIAIPKDLFPAPCKGTLRSPEPYLLTPSKSDEVVIDGLLPLLQQAKKPVILAGQGTIGYGDLLRRFAEHYEAPVIHTLPATGVIPHQHPLVLGALGKAGRESSAEILFQADLCIKIGATWWPSGYVPSKIPVVQIDRRADNLGGATALTYAVAGDGEKVLTKLLSRLPQQVRQDWRKSIEAAKIAWLSRYRSCLNEASPNELNICNSNLDRSSSNTNTSPIMPQRIMEILSEKIDPQAIISVDVGDHTLWFARSFFAKEQRVLLSGKWRSMGSALPYAIAAKNLLPQKQVVALVGDGGFLMSLGEMVTARQENLPIKVILFRNKTLATEENRMKVGSLIPLGNSFEPPNFDEMARACGWQAYRIDSEQALQQALPEALSSPEPTLLDVATNNPIPPGTKV</sequence>
<dbReference type="SUPFAM" id="SSF52518">
    <property type="entry name" value="Thiamin diphosphate-binding fold (THDP-binding)"/>
    <property type="match status" value="2"/>
</dbReference>
<proteinExistence type="inferred from homology"/>
<evidence type="ECO:0000313" key="8">
    <source>
        <dbReference type="EMBL" id="KAB2950945.1"/>
    </source>
</evidence>
<dbReference type="Pfam" id="PF00205">
    <property type="entry name" value="TPP_enzyme_M"/>
    <property type="match status" value="1"/>
</dbReference>
<evidence type="ECO:0000259" key="6">
    <source>
        <dbReference type="Pfam" id="PF02775"/>
    </source>
</evidence>
<feature type="domain" description="Thiamine pyrophosphate enzyme N-terminal TPP-binding" evidence="7">
    <location>
        <begin position="7"/>
        <end position="119"/>
    </location>
</feature>
<evidence type="ECO:0000256" key="4">
    <source>
        <dbReference type="SAM" id="MobiDB-lite"/>
    </source>
</evidence>
<evidence type="ECO:0000256" key="2">
    <source>
        <dbReference type="ARBA" id="ARBA00023052"/>
    </source>
</evidence>
<evidence type="ECO:0000256" key="3">
    <source>
        <dbReference type="RuleBase" id="RU362132"/>
    </source>
</evidence>
<dbReference type="OrthoDB" id="4494979at2"/>
<dbReference type="InterPro" id="IPR029061">
    <property type="entry name" value="THDP-binding"/>
</dbReference>
<comment type="similarity">
    <text evidence="1 3">Belongs to the TPP enzyme family.</text>
</comment>
<dbReference type="SUPFAM" id="SSF52467">
    <property type="entry name" value="DHS-like NAD/FAD-binding domain"/>
    <property type="match status" value="1"/>
</dbReference>
<dbReference type="GO" id="GO:0030976">
    <property type="term" value="F:thiamine pyrophosphate binding"/>
    <property type="evidence" value="ECO:0007669"/>
    <property type="project" value="InterPro"/>
</dbReference>
<dbReference type="AlphaFoldDB" id="A0A6I0F237"/>
<dbReference type="Pfam" id="PF02776">
    <property type="entry name" value="TPP_enzyme_N"/>
    <property type="match status" value="1"/>
</dbReference>
<keyword evidence="2 3" id="KW-0786">Thiamine pyrophosphate</keyword>
<dbReference type="GO" id="GO:0000287">
    <property type="term" value="F:magnesium ion binding"/>
    <property type="evidence" value="ECO:0007669"/>
    <property type="project" value="InterPro"/>
</dbReference>